<accession>A0A4D9CUC3</accession>
<keyword evidence="5 6" id="KW-0687">Ribonucleoprotein</keyword>
<dbReference type="Gene3D" id="3.30.190.20">
    <property type="match status" value="1"/>
</dbReference>
<gene>
    <name evidence="8" type="ORF">NSK_006928</name>
</gene>
<keyword evidence="4 6" id="KW-0689">Ribosomal protein</keyword>
<name>A0A4D9CUC3_9STRA</name>
<dbReference type="GO" id="GO:0006412">
    <property type="term" value="P:translation"/>
    <property type="evidence" value="ECO:0007669"/>
    <property type="project" value="InterPro"/>
</dbReference>
<dbReference type="InterPro" id="IPR016095">
    <property type="entry name" value="Ribosomal_uL1_3-a/b-sand"/>
</dbReference>
<feature type="compositionally biased region" description="Low complexity" evidence="7">
    <location>
        <begin position="55"/>
        <end position="75"/>
    </location>
</feature>
<dbReference type="InterPro" id="IPR005878">
    <property type="entry name" value="Ribosom_uL1_bac-type"/>
</dbReference>
<keyword evidence="3" id="KW-0694">RNA-binding</keyword>
<reference evidence="8 9" key="1">
    <citation type="submission" date="2019-01" db="EMBL/GenBank/DDBJ databases">
        <title>Nuclear Genome Assembly of the Microalgal Biofuel strain Nannochloropsis salina CCMP1776.</title>
        <authorList>
            <person name="Hovde B."/>
        </authorList>
    </citation>
    <scope>NUCLEOTIDE SEQUENCE [LARGE SCALE GENOMIC DNA]</scope>
    <source>
        <strain evidence="8 9">CCMP1776</strain>
    </source>
</reference>
<organism evidence="8 9">
    <name type="scientific">Nannochloropsis salina CCMP1776</name>
    <dbReference type="NCBI Taxonomy" id="1027361"/>
    <lineage>
        <taxon>Eukaryota</taxon>
        <taxon>Sar</taxon>
        <taxon>Stramenopiles</taxon>
        <taxon>Ochrophyta</taxon>
        <taxon>Eustigmatophyceae</taxon>
        <taxon>Eustigmatales</taxon>
        <taxon>Monodopsidaceae</taxon>
        <taxon>Microchloropsis</taxon>
        <taxon>Microchloropsis salina</taxon>
    </lineage>
</organism>
<dbReference type="InterPro" id="IPR023673">
    <property type="entry name" value="Ribosomal_uL1_CS"/>
</dbReference>
<dbReference type="Gene3D" id="3.40.50.790">
    <property type="match status" value="1"/>
</dbReference>
<dbReference type="AlphaFoldDB" id="A0A4D9CUC3"/>
<feature type="region of interest" description="Disordered" evidence="7">
    <location>
        <begin position="45"/>
        <end position="78"/>
    </location>
</feature>
<dbReference type="GO" id="GO:0015934">
    <property type="term" value="C:large ribosomal subunit"/>
    <property type="evidence" value="ECO:0007669"/>
    <property type="project" value="InterPro"/>
</dbReference>
<dbReference type="FunFam" id="3.40.50.790:FF:000001">
    <property type="entry name" value="50S ribosomal protein L1"/>
    <property type="match status" value="1"/>
</dbReference>
<dbReference type="PANTHER" id="PTHR36427">
    <property type="entry name" value="54S RIBOSOMAL PROTEIN L1, MITOCHONDRIAL"/>
    <property type="match status" value="1"/>
</dbReference>
<feature type="compositionally biased region" description="Polar residues" evidence="7">
    <location>
        <begin position="45"/>
        <end position="54"/>
    </location>
</feature>
<keyword evidence="9" id="KW-1185">Reference proteome</keyword>
<sequence length="308" mass="32650">MLRRIRQQDYRVSTALLGSLRGFTAETLRKRRPPSTTVGKAVASLNSARASQRNSSPVTSSHSPLQSSPSAPSSSRVTEALPIRDALAAVLQYAMEEKRRNFTETVDLAIQLGVDPRKPNQSVRGVQTLPNGTGKSVRVAVFARGDDAEAAKAAGAAVVGAEDLVKAIQDGELAFDRCVATPEVMPLVSRVARVLGPRGLMPNPKMGTVTKDVGAAVKSAMAGQAQFKADRFGMVHVGVGKVTFEPEALLENIRVLMVALGNAKPEGAKGKYLKGVFLTSTMGKAVPVEVATVDPRSSRFMLEATLTT</sequence>
<dbReference type="CDD" id="cd00403">
    <property type="entry name" value="Ribosomal_L1"/>
    <property type="match status" value="1"/>
</dbReference>
<dbReference type="PROSITE" id="PS01199">
    <property type="entry name" value="RIBOSOMAL_L1"/>
    <property type="match status" value="1"/>
</dbReference>
<dbReference type="InterPro" id="IPR028364">
    <property type="entry name" value="Ribosomal_uL1/biogenesis"/>
</dbReference>
<evidence type="ECO:0000256" key="3">
    <source>
        <dbReference type="ARBA" id="ARBA00022884"/>
    </source>
</evidence>
<evidence type="ECO:0000256" key="4">
    <source>
        <dbReference type="ARBA" id="ARBA00022980"/>
    </source>
</evidence>
<evidence type="ECO:0000256" key="1">
    <source>
        <dbReference type="ARBA" id="ARBA00010531"/>
    </source>
</evidence>
<dbReference type="HAMAP" id="MF_01318_B">
    <property type="entry name" value="Ribosomal_uL1_B"/>
    <property type="match status" value="1"/>
</dbReference>
<dbReference type="Pfam" id="PF00687">
    <property type="entry name" value="Ribosomal_L1"/>
    <property type="match status" value="1"/>
</dbReference>
<evidence type="ECO:0000313" key="9">
    <source>
        <dbReference type="Proteomes" id="UP000355283"/>
    </source>
</evidence>
<proteinExistence type="inferred from homology"/>
<dbReference type="GO" id="GO:0019843">
    <property type="term" value="F:rRNA binding"/>
    <property type="evidence" value="ECO:0007669"/>
    <property type="project" value="UniProtKB-KW"/>
</dbReference>
<evidence type="ECO:0000313" key="8">
    <source>
        <dbReference type="EMBL" id="TFJ81677.1"/>
    </source>
</evidence>
<dbReference type="EMBL" id="SDOX01000122">
    <property type="protein sequence ID" value="TFJ81677.1"/>
    <property type="molecule type" value="Genomic_DNA"/>
</dbReference>
<dbReference type="OrthoDB" id="1747252at2759"/>
<dbReference type="InterPro" id="IPR023674">
    <property type="entry name" value="Ribosomal_uL1-like"/>
</dbReference>
<protein>
    <recommendedName>
        <fullName evidence="6">Ribosomal protein</fullName>
    </recommendedName>
</protein>
<dbReference type="PANTHER" id="PTHR36427:SF3">
    <property type="entry name" value="LARGE RIBOSOMAL SUBUNIT PROTEIN UL1M"/>
    <property type="match status" value="1"/>
</dbReference>
<dbReference type="GO" id="GO:0003735">
    <property type="term" value="F:structural constituent of ribosome"/>
    <property type="evidence" value="ECO:0007669"/>
    <property type="project" value="InterPro"/>
</dbReference>
<dbReference type="NCBIfam" id="TIGR01169">
    <property type="entry name" value="rplA_bact"/>
    <property type="match status" value="1"/>
</dbReference>
<evidence type="ECO:0000256" key="6">
    <source>
        <dbReference type="RuleBase" id="RU000659"/>
    </source>
</evidence>
<comment type="caution">
    <text evidence="8">The sequence shown here is derived from an EMBL/GenBank/DDBJ whole genome shotgun (WGS) entry which is preliminary data.</text>
</comment>
<evidence type="ECO:0000256" key="5">
    <source>
        <dbReference type="ARBA" id="ARBA00023274"/>
    </source>
</evidence>
<keyword evidence="2" id="KW-0699">rRNA-binding</keyword>
<evidence type="ECO:0000256" key="7">
    <source>
        <dbReference type="SAM" id="MobiDB-lite"/>
    </source>
</evidence>
<dbReference type="SUPFAM" id="SSF56808">
    <property type="entry name" value="Ribosomal protein L1"/>
    <property type="match status" value="1"/>
</dbReference>
<comment type="similarity">
    <text evidence="1 6">Belongs to the universal ribosomal protein uL1 family.</text>
</comment>
<dbReference type="Proteomes" id="UP000355283">
    <property type="component" value="Unassembled WGS sequence"/>
</dbReference>
<evidence type="ECO:0000256" key="2">
    <source>
        <dbReference type="ARBA" id="ARBA00022730"/>
    </source>
</evidence>